<dbReference type="Proteomes" id="UP001204015">
    <property type="component" value="Unassembled WGS sequence"/>
</dbReference>
<sequence>MKFEDLYLKGLDRKVNPAVSASDLNEETVNIEIDEYVFTDDIINNLYEILRNIRENHGNHTGIWINGYYGSGKSHFLKYVDYCLSQKYGAKALGRLREAVAERKPMELNVEPGEMDDLIRWYTTRATVDTVMFNIGTVHDANSGENEVFTQVFWNQFNGMRGLNAEHLAMAQFLEKPLADDGKYEKFLDYVKEQGYDWKRNIHRFSGSKLDLALKMAATVDPSLSTDVIRERIKNNDVNISVESFANELKEYLDHKNNPNYRLLFLVDEISQFIDNRQNVLLQLQEVVSRVCEVCASQVWFACTAQQDLSEVLDNCNIQKTSENYGKIMGRFEVRPSLQGTNPEYITQKRILEKKGEVEIMLKKLYEKDKVKLDAQFILPTSYNSYRNADDFANYYPFVPYQFQLIMKVLDSFVNMNYVDKQVKGNERSLINITFSIARDTAGMEMGQFISFDRFFGAMFQGSMQHLGQRALSNARAALDQVKDEKRDFYQRVVYVLFMVCNLAEEDKQQFSATIDNIVTLLMTKIDDSKAAIKSDVAEVLTYLMDKAVIRKVKTDSGGEVYEFYTEEESKVAQIISNQHVDSNTYSDELYKIFFKHFGEPGNKEPFGTRSFSVGAMIEGRNYLVNNADVYVDFVTTADTDSPEQYALNNPANHLAFFLFPQLKDNRDLKTQFLEYCRVQKFAREPALSEERQRTKQIFQDRAKERYDQEICPQFQHILDTCKVISGQNVLSESEIGMVKAKERYKRALQMHLSLVYNQAKLIDIKKVPQTNADLTQRILRPVQPQMLDLPLTTAEKRVKDVLDRSPHDNTVADLVRIFSKVPYGWSDLATIDVLNELVRRHLYALSYNNNPDVSREEIARNIVRDAARFTIEPAKAISQEVLNAFVESWKQIFNVMTVLGSNDSAELYHNCKEREDSALKEQLRAYRKLSKTLGDKPFTPVVDEAVELLESWSAIRDQQKFFETIIAAREHASALMDRCKSIATFYNDQKDNYLSLYHFLDDNRDNFAFLTPEQQSSVESLKQVKSDEEPWKSLQSYLKIMRTLRGQLAERKQQLVEDIRKNYGRVFDELEAYAMKMGVVRSAFADRDRTIAQKVDSNNFYALQLAADTSQFYASEMEKISAAIPQKPIEEGSNGYPEAPTGGTFVSEPDPGTRSRPVPLKVVHLSVHSSRPICSEDDIDHYLQDLKQQLLKELNTNKGKGIIIN</sequence>
<name>A0ABT1BWW6_9BACT</name>
<dbReference type="InterPro" id="IPR058036">
    <property type="entry name" value="BREX_BrxC_4th"/>
</dbReference>
<dbReference type="SUPFAM" id="SSF52540">
    <property type="entry name" value="P-loop containing nucleoside triphosphate hydrolases"/>
    <property type="match status" value="1"/>
</dbReference>
<organism evidence="3 4">
    <name type="scientific">Segatella cerevisiae</name>
    <dbReference type="NCBI Taxonomy" id="2053716"/>
    <lineage>
        <taxon>Bacteria</taxon>
        <taxon>Pseudomonadati</taxon>
        <taxon>Bacteroidota</taxon>
        <taxon>Bacteroidia</taxon>
        <taxon>Bacteroidales</taxon>
        <taxon>Prevotellaceae</taxon>
        <taxon>Segatella</taxon>
    </lineage>
</organism>
<dbReference type="InterPro" id="IPR047679">
    <property type="entry name" value="BREX_BrxC"/>
</dbReference>
<dbReference type="Pfam" id="PF25792">
    <property type="entry name" value="BREX_BrxC_helical"/>
    <property type="match status" value="1"/>
</dbReference>
<feature type="domain" description="Probable ATP-binding protein BrxC 4th six-stranded beta-sheet" evidence="2">
    <location>
        <begin position="580"/>
        <end position="706"/>
    </location>
</feature>
<comment type="caution">
    <text evidence="3">The sequence shown here is derived from an EMBL/GenBank/DDBJ whole genome shotgun (WGS) entry which is preliminary data.</text>
</comment>
<dbReference type="EMBL" id="JAMXLY010000021">
    <property type="protein sequence ID" value="MCO6025569.1"/>
    <property type="molecule type" value="Genomic_DNA"/>
</dbReference>
<feature type="domain" description="Probable ATP-binding protein BrxC alpha-helical" evidence="1">
    <location>
        <begin position="888"/>
        <end position="1007"/>
    </location>
</feature>
<evidence type="ECO:0000259" key="1">
    <source>
        <dbReference type="Pfam" id="PF25792"/>
    </source>
</evidence>
<reference evidence="3 4" key="1">
    <citation type="submission" date="2022-06" db="EMBL/GenBank/DDBJ databases">
        <title>A taxonomic note on the genus Prevotella: Description of four novel genera and emended description of the genera Hallella and Xylanibacter.</title>
        <authorList>
            <person name="Hitch T.C.A."/>
        </authorList>
    </citation>
    <scope>NUCLEOTIDE SEQUENCE [LARGE SCALE GENOMIC DNA]</scope>
    <source>
        <strain evidence="3 4">DSM 100619</strain>
    </source>
</reference>
<evidence type="ECO:0000313" key="3">
    <source>
        <dbReference type="EMBL" id="MCO6025569.1"/>
    </source>
</evidence>
<proteinExistence type="predicted"/>
<dbReference type="InterPro" id="IPR027417">
    <property type="entry name" value="P-loop_NTPase"/>
</dbReference>
<protein>
    <submittedName>
        <fullName evidence="3">BREX system P-loop protein BrxC</fullName>
    </submittedName>
</protein>
<evidence type="ECO:0000259" key="2">
    <source>
        <dbReference type="Pfam" id="PF25796"/>
    </source>
</evidence>
<gene>
    <name evidence="3" type="primary">brxC</name>
    <name evidence="3" type="ORF">NG821_06905</name>
</gene>
<accession>A0ABT1BWW6</accession>
<keyword evidence="4" id="KW-1185">Reference proteome</keyword>
<dbReference type="Pfam" id="PF25796">
    <property type="entry name" value="BREX_BrxC_4th"/>
    <property type="match status" value="1"/>
</dbReference>
<dbReference type="NCBIfam" id="NF033441">
    <property type="entry name" value="BREX_BrxC"/>
    <property type="match status" value="1"/>
</dbReference>
<dbReference type="RefSeq" id="WP_252760927.1">
    <property type="nucleotide sequence ID" value="NZ_JAMXLY010000021.1"/>
</dbReference>
<evidence type="ECO:0000313" key="4">
    <source>
        <dbReference type="Proteomes" id="UP001204015"/>
    </source>
</evidence>
<dbReference type="InterPro" id="IPR058037">
    <property type="entry name" value="BREX_BrxC_helical"/>
</dbReference>